<dbReference type="RefSeq" id="WP_128769685.1">
    <property type="nucleotide sequence ID" value="NZ_RXOC01000007.1"/>
</dbReference>
<name>A0A4Q0M8Z2_9SPHI</name>
<proteinExistence type="predicted"/>
<dbReference type="SUPFAM" id="SSF51161">
    <property type="entry name" value="Trimeric LpxA-like enzymes"/>
    <property type="match status" value="1"/>
</dbReference>
<dbReference type="Gene3D" id="2.160.10.10">
    <property type="entry name" value="Hexapeptide repeat proteins"/>
    <property type="match status" value="1"/>
</dbReference>
<evidence type="ECO:0000313" key="1">
    <source>
        <dbReference type="EMBL" id="RXF69413.1"/>
    </source>
</evidence>
<evidence type="ECO:0000313" key="2">
    <source>
        <dbReference type="Proteomes" id="UP000290848"/>
    </source>
</evidence>
<dbReference type="GO" id="GO:0016740">
    <property type="term" value="F:transferase activity"/>
    <property type="evidence" value="ECO:0007669"/>
    <property type="project" value="UniProtKB-KW"/>
</dbReference>
<comment type="caution">
    <text evidence="1">The sequence shown here is derived from an EMBL/GenBank/DDBJ whole genome shotgun (WGS) entry which is preliminary data.</text>
</comment>
<accession>A0A4Q0M8Z2</accession>
<gene>
    <name evidence="1" type="ORF">EKH83_12075</name>
</gene>
<dbReference type="AlphaFoldDB" id="A0A4Q0M8Z2"/>
<dbReference type="Proteomes" id="UP000290848">
    <property type="component" value="Unassembled WGS sequence"/>
</dbReference>
<organism evidence="1 2">
    <name type="scientific">Arcticibacter tournemirensis</name>
    <dbReference type="NCBI Taxonomy" id="699437"/>
    <lineage>
        <taxon>Bacteria</taxon>
        <taxon>Pseudomonadati</taxon>
        <taxon>Bacteroidota</taxon>
        <taxon>Sphingobacteriia</taxon>
        <taxon>Sphingobacteriales</taxon>
        <taxon>Sphingobacteriaceae</taxon>
        <taxon>Arcticibacter</taxon>
    </lineage>
</organism>
<keyword evidence="1" id="KW-0808">Transferase</keyword>
<reference evidence="1 2" key="1">
    <citation type="submission" date="2018-12" db="EMBL/GenBank/DDBJ databases">
        <title>The Draft Genome Sequence of the Soil Bacterium Pedobacter tournemirensis R1.</title>
        <authorList>
            <person name="He J."/>
        </authorList>
    </citation>
    <scope>NUCLEOTIDE SEQUENCE [LARGE SCALE GENOMIC DNA]</scope>
    <source>
        <strain evidence="1 2">R1</strain>
    </source>
</reference>
<dbReference type="EMBL" id="RXOC01000007">
    <property type="protein sequence ID" value="RXF69413.1"/>
    <property type="molecule type" value="Genomic_DNA"/>
</dbReference>
<sequence length="203" mass="23550">MMIKTKKELKFYIYADRMMNRGYFKTPFLRRLKNIIYPDKIMLYLEYMRKVEYYSEQGGVKLHYYKWKYYKLGLKLGFTIGAKVFGYGLVIPHYGTIVVGNSNRIGNFCVLNTSICISDNSKEIGDGFYVSTGSKITSHLKLGNNISTGANTVVNKSFEEDNRLLVGMPAFPKKEMAAWYIRDGKRYSDKVKSIEDLKNRWGL</sequence>
<protein>
    <submittedName>
        <fullName evidence="1">Serine acetyltransferase</fullName>
    </submittedName>
</protein>
<dbReference type="InterPro" id="IPR011004">
    <property type="entry name" value="Trimer_LpxA-like_sf"/>
</dbReference>